<feature type="transmembrane region" description="Helical" evidence="2">
    <location>
        <begin position="37"/>
        <end position="63"/>
    </location>
</feature>
<organism evidence="3 4">
    <name type="scientific">Gordonia aquimaris</name>
    <dbReference type="NCBI Taxonomy" id="2984863"/>
    <lineage>
        <taxon>Bacteria</taxon>
        <taxon>Bacillati</taxon>
        <taxon>Actinomycetota</taxon>
        <taxon>Actinomycetes</taxon>
        <taxon>Mycobacteriales</taxon>
        <taxon>Gordoniaceae</taxon>
        <taxon>Gordonia</taxon>
    </lineage>
</organism>
<keyword evidence="2" id="KW-0472">Membrane</keyword>
<name>A0A9X3I3R4_9ACTN</name>
<protein>
    <submittedName>
        <fullName evidence="3">TIGR02234 family membrane protein</fullName>
    </submittedName>
</protein>
<feature type="region of interest" description="Disordered" evidence="1">
    <location>
        <begin position="1"/>
        <end position="23"/>
    </location>
</feature>
<keyword evidence="2" id="KW-0812">Transmembrane</keyword>
<keyword evidence="4" id="KW-1185">Reference proteome</keyword>
<accession>A0A9X3I3R4</accession>
<evidence type="ECO:0000256" key="1">
    <source>
        <dbReference type="SAM" id="MobiDB-lite"/>
    </source>
</evidence>
<proteinExistence type="predicted"/>
<evidence type="ECO:0000313" key="3">
    <source>
        <dbReference type="EMBL" id="MCX2963942.1"/>
    </source>
</evidence>
<feature type="transmembrane region" description="Helical" evidence="2">
    <location>
        <begin position="157"/>
        <end position="180"/>
    </location>
</feature>
<keyword evidence="2" id="KW-1133">Transmembrane helix</keyword>
<gene>
    <name evidence="3" type="ORF">OSB52_07510</name>
</gene>
<dbReference type="AlphaFoldDB" id="A0A9X3I3R4"/>
<dbReference type="Proteomes" id="UP001143347">
    <property type="component" value="Unassembled WGS sequence"/>
</dbReference>
<feature type="region of interest" description="Disordered" evidence="1">
    <location>
        <begin position="208"/>
        <end position="293"/>
    </location>
</feature>
<comment type="caution">
    <text evidence="3">The sequence shown here is derived from an EMBL/GenBank/DDBJ whole genome shotgun (WGS) entry which is preliminary data.</text>
</comment>
<dbReference type="Pfam" id="PF09534">
    <property type="entry name" value="Trp_oprn_chp"/>
    <property type="match status" value="1"/>
</dbReference>
<dbReference type="InterPro" id="IPR011746">
    <property type="entry name" value="Trp_synth-assoc_CHP"/>
</dbReference>
<reference evidence="3" key="1">
    <citation type="submission" date="2022-10" db="EMBL/GenBank/DDBJ databases">
        <title>WGS of marine actinomycetes from Thailand.</title>
        <authorList>
            <person name="Thawai C."/>
        </authorList>
    </citation>
    <scope>NUCLEOTIDE SEQUENCE</scope>
    <source>
        <strain evidence="3">SW21</strain>
    </source>
</reference>
<dbReference type="EMBL" id="JAPKFM010000005">
    <property type="protein sequence ID" value="MCX2963942.1"/>
    <property type="molecule type" value="Genomic_DNA"/>
</dbReference>
<feature type="transmembrane region" description="Helical" evidence="2">
    <location>
        <begin position="108"/>
        <end position="128"/>
    </location>
</feature>
<sequence>MSTPEPAESAGRTPSGSAPSRLDPAESTKAYLRRRQVLAAVLLAVSALALWSASRLVWCRVLASDGLAPPRTFEVKGSDWSPWLTPLALVLLAAILAAFSLRGWGLRVIAILVAAAGVLSAVPALSLITGGADSDYAASAADIPGRFQVLLITTVDWAAAVVLVGSLCSVLAGVLLLRVAGGASGMSSKYQTPGARREELERQIFAEHEQRRHQPDGQDGGVAPASRPARADDPAGGNDAPPANERMMWDALDTGIDPTDVDGDTSATGPEAGPRADPPQAPSDGRSDEPDNR</sequence>
<dbReference type="NCBIfam" id="TIGR02234">
    <property type="entry name" value="trp_oprn_chp"/>
    <property type="match status" value="1"/>
</dbReference>
<feature type="transmembrane region" description="Helical" evidence="2">
    <location>
        <begin position="83"/>
        <end position="101"/>
    </location>
</feature>
<evidence type="ECO:0000313" key="4">
    <source>
        <dbReference type="Proteomes" id="UP001143347"/>
    </source>
</evidence>
<dbReference type="RefSeq" id="WP_235723155.1">
    <property type="nucleotide sequence ID" value="NZ_JAPKFM010000005.1"/>
</dbReference>
<evidence type="ECO:0000256" key="2">
    <source>
        <dbReference type="SAM" id="Phobius"/>
    </source>
</evidence>
<dbReference type="InterPro" id="IPR019051">
    <property type="entry name" value="Trp_biosyn_TM_oprn/chp"/>
</dbReference>